<dbReference type="InterPro" id="IPR029016">
    <property type="entry name" value="GAF-like_dom_sf"/>
</dbReference>
<evidence type="ECO:0000256" key="2">
    <source>
        <dbReference type="ARBA" id="ARBA00001946"/>
    </source>
</evidence>
<keyword evidence="6" id="KW-0813">Transport</keyword>
<feature type="domain" description="GAF" evidence="14">
    <location>
        <begin position="20"/>
        <end position="167"/>
    </location>
</feature>
<dbReference type="HOGENOM" id="CLU_007308_7_1_6"/>
<name>Q2SC53_HAHCH</name>
<keyword evidence="16" id="KW-1185">Reference proteome</keyword>
<dbReference type="NCBIfam" id="TIGR01417">
    <property type="entry name" value="PTS_I_fam"/>
    <property type="match status" value="1"/>
</dbReference>
<keyword evidence="10" id="KW-0598">Phosphotransferase system</keyword>
<dbReference type="InterPro" id="IPR036637">
    <property type="entry name" value="Phosphohistidine_dom_sf"/>
</dbReference>
<dbReference type="InterPro" id="IPR008731">
    <property type="entry name" value="PTS_EIN"/>
</dbReference>
<organism evidence="15 16">
    <name type="scientific">Hahella chejuensis (strain KCTC 2396)</name>
    <dbReference type="NCBI Taxonomy" id="349521"/>
    <lineage>
        <taxon>Bacteria</taxon>
        <taxon>Pseudomonadati</taxon>
        <taxon>Pseudomonadota</taxon>
        <taxon>Gammaproteobacteria</taxon>
        <taxon>Oceanospirillales</taxon>
        <taxon>Hahellaceae</taxon>
        <taxon>Hahella</taxon>
    </lineage>
</organism>
<dbReference type="EMBL" id="CP000155">
    <property type="protein sequence ID" value="ABC31771.1"/>
    <property type="molecule type" value="Genomic_DNA"/>
</dbReference>
<accession>Q2SC53</accession>
<evidence type="ECO:0000256" key="3">
    <source>
        <dbReference type="ARBA" id="ARBA00004496"/>
    </source>
</evidence>
<dbReference type="SUPFAM" id="SSF47831">
    <property type="entry name" value="Enzyme I of the PEP:sugar phosphotransferase system HPr-binding (sub)domain"/>
    <property type="match status" value="1"/>
</dbReference>
<dbReference type="InterPro" id="IPR040442">
    <property type="entry name" value="Pyrv_kinase-like_dom_sf"/>
</dbReference>
<dbReference type="STRING" id="349521.HCH_05090"/>
<dbReference type="RefSeq" id="WP_011398836.1">
    <property type="nucleotide sequence ID" value="NC_007645.1"/>
</dbReference>
<dbReference type="SMART" id="SM00065">
    <property type="entry name" value="GAF"/>
    <property type="match status" value="1"/>
</dbReference>
<dbReference type="InterPro" id="IPR050499">
    <property type="entry name" value="PEP-utilizing_PTS_enzyme"/>
</dbReference>
<dbReference type="Gene3D" id="3.50.30.10">
    <property type="entry name" value="Phosphohistidine domain"/>
    <property type="match status" value="1"/>
</dbReference>
<comment type="catalytic activity">
    <reaction evidence="1">
        <text>L-histidyl-[protein] + phosphoenolpyruvate = N(pros)-phospho-L-histidyl-[protein] + pyruvate</text>
        <dbReference type="Rhea" id="RHEA:23880"/>
        <dbReference type="Rhea" id="RHEA-COMP:9745"/>
        <dbReference type="Rhea" id="RHEA-COMP:9746"/>
        <dbReference type="ChEBI" id="CHEBI:15361"/>
        <dbReference type="ChEBI" id="CHEBI:29979"/>
        <dbReference type="ChEBI" id="CHEBI:58702"/>
        <dbReference type="ChEBI" id="CHEBI:64837"/>
        <dbReference type="EC" id="2.7.3.9"/>
    </reaction>
</comment>
<dbReference type="eggNOG" id="COG3605">
    <property type="taxonomic scope" value="Bacteria"/>
</dbReference>
<dbReference type="Gene3D" id="3.20.20.60">
    <property type="entry name" value="Phosphoenolpyruvate-binding domains"/>
    <property type="match status" value="1"/>
</dbReference>
<dbReference type="GO" id="GO:0008965">
    <property type="term" value="F:phosphoenolpyruvate-protein phosphotransferase activity"/>
    <property type="evidence" value="ECO:0007669"/>
    <property type="project" value="UniProtKB-EC"/>
</dbReference>
<evidence type="ECO:0000256" key="4">
    <source>
        <dbReference type="ARBA" id="ARBA00007837"/>
    </source>
</evidence>
<evidence type="ECO:0000256" key="5">
    <source>
        <dbReference type="ARBA" id="ARBA00012232"/>
    </source>
</evidence>
<dbReference type="Pfam" id="PF00391">
    <property type="entry name" value="PEP-utilizers"/>
    <property type="match status" value="1"/>
</dbReference>
<reference evidence="15 16" key="1">
    <citation type="journal article" date="2005" name="Nucleic Acids Res.">
        <title>Genomic blueprint of Hahella chejuensis, a marine microbe producing an algicidal agent.</title>
        <authorList>
            <person name="Jeong H."/>
            <person name="Yim J.H."/>
            <person name="Lee C."/>
            <person name="Choi S.-H."/>
            <person name="Park Y.K."/>
            <person name="Yoon S.H."/>
            <person name="Hur C.-G."/>
            <person name="Kang H.-Y."/>
            <person name="Kim D."/>
            <person name="Lee H.H."/>
            <person name="Park K.H."/>
            <person name="Park S.-H."/>
            <person name="Park H.-S."/>
            <person name="Lee H.K."/>
            <person name="Oh T.K."/>
            <person name="Kim J.F."/>
        </authorList>
    </citation>
    <scope>NUCLEOTIDE SEQUENCE [LARGE SCALE GENOMIC DNA]</scope>
    <source>
        <strain evidence="15 16">KCTC 2396</strain>
    </source>
</reference>
<evidence type="ECO:0000259" key="14">
    <source>
        <dbReference type="SMART" id="SM00065"/>
    </source>
</evidence>
<evidence type="ECO:0000256" key="6">
    <source>
        <dbReference type="ARBA" id="ARBA00022448"/>
    </source>
</evidence>
<dbReference type="PANTHER" id="PTHR46244">
    <property type="entry name" value="PHOSPHOENOLPYRUVATE-PROTEIN PHOSPHOTRANSFERASE"/>
    <property type="match status" value="1"/>
</dbReference>
<keyword evidence="7" id="KW-0963">Cytoplasm</keyword>
<protein>
    <recommendedName>
        <fullName evidence="5">phosphoenolpyruvate--protein phosphotransferase</fullName>
        <ecNumber evidence="5">2.7.3.9</ecNumber>
    </recommendedName>
</protein>
<keyword evidence="11" id="KW-0479">Metal-binding</keyword>
<dbReference type="Pfam" id="PF02896">
    <property type="entry name" value="PEP-utilizers_C"/>
    <property type="match status" value="1"/>
</dbReference>
<evidence type="ECO:0000256" key="9">
    <source>
        <dbReference type="ARBA" id="ARBA00022679"/>
    </source>
</evidence>
<dbReference type="EC" id="2.7.3.9" evidence="5"/>
<dbReference type="PANTHER" id="PTHR46244:SF1">
    <property type="entry name" value="PHOSPHOENOLPYRUVATE-DEPENDENT PHOSPHOTRANSFERASE SYSTEM"/>
    <property type="match status" value="1"/>
</dbReference>
<dbReference type="NCBIfam" id="NF008283">
    <property type="entry name" value="PRK11061.1"/>
    <property type="match status" value="1"/>
</dbReference>
<dbReference type="GO" id="GO:0009401">
    <property type="term" value="P:phosphoenolpyruvate-dependent sugar phosphotransferase system"/>
    <property type="evidence" value="ECO:0007669"/>
    <property type="project" value="UniProtKB-KW"/>
</dbReference>
<sequence>MLEPLKILREIFQEAADLHAAKDLSELIVDRVQSAMRADVCSIYLLDETSQELVLMATRGLDPESVGRVRLPVGQGLVGYIAQHQSLMNVDSAEKHPNFKYFPETREERFSAFLGAPIINFRKNIGVIAVQKKEAAYFSDEQEAFVVTIAAQLAGPLSQWVQQDGVFDREVCRDKFKANLKFRGVKGAAGMAIGRVHWVGKGHDLASAPDREAKDAELEIARFTKAMELAKDELNASGERMAGTLPKDVLALFGVYRMILEDQELTTETVNHIHSGLCASSALRKTVEAHARVFEKMDDDYLRAKADDIRHIGNRIYANLRGVDSPDVIAVSEPTIIVGNNLSITDVAQFPPEYLVGLVCTSGSSLSHIAILANALGIPAVMGIGDIKPALIENAEAVVDGYRAVVVFNPVDALRKEFKRLAKQEKKLIKGLDELRDLPAQTPDGFRVKLFANTGLLADISPGLLRGAEGVGLYRSEIPFMVHESFPSEEEQVQIYRKVLEAYAPRPVYMRTLDIGGDKNLPYFSFTEENPFLGWRGIRFTLDNTGIFISQIRAMLKAGRYLGNLKILLPMVSRLDEIESFRSLLQEAIGQLKEAGVEVSEPQVGAMIEVPSAMVLLEDLAEMVDFFSIGSNDFTQYMLAVDRNNAKVSDLYDWLNPAVLRSIGRVVKVAKKHGVPVSVCGEMASDPAAVLLLLGMGVEMLSLSAYNLPKTKWVIRSVSHQTAEKLWKKASRMRNEKEIRAMLNEVLDQHGLGGLIRAGSQ</sequence>
<dbReference type="SUPFAM" id="SSF52009">
    <property type="entry name" value="Phosphohistidine domain"/>
    <property type="match status" value="1"/>
</dbReference>
<comment type="subcellular location">
    <subcellularLocation>
        <location evidence="3">Cytoplasm</location>
    </subcellularLocation>
</comment>
<evidence type="ECO:0000256" key="11">
    <source>
        <dbReference type="ARBA" id="ARBA00022723"/>
    </source>
</evidence>
<dbReference type="Pfam" id="PF05524">
    <property type="entry name" value="PEP-utilisers_N"/>
    <property type="match status" value="1"/>
</dbReference>
<evidence type="ECO:0000256" key="8">
    <source>
        <dbReference type="ARBA" id="ARBA00022597"/>
    </source>
</evidence>
<dbReference type="InterPro" id="IPR015813">
    <property type="entry name" value="Pyrv/PenolPyrv_kinase-like_dom"/>
</dbReference>
<evidence type="ECO:0000256" key="10">
    <source>
        <dbReference type="ARBA" id="ARBA00022683"/>
    </source>
</evidence>
<comment type="cofactor">
    <cofactor evidence="2">
        <name>Mg(2+)</name>
        <dbReference type="ChEBI" id="CHEBI:18420"/>
    </cofactor>
</comment>
<keyword evidence="13" id="KW-0460">Magnesium</keyword>
<keyword evidence="12" id="KW-0418">Kinase</keyword>
<dbReference type="GO" id="GO:0046872">
    <property type="term" value="F:metal ion binding"/>
    <property type="evidence" value="ECO:0007669"/>
    <property type="project" value="UniProtKB-KW"/>
</dbReference>
<dbReference type="InterPro" id="IPR008279">
    <property type="entry name" value="PEP-util_enz_mobile_dom"/>
</dbReference>
<dbReference type="SUPFAM" id="SSF51621">
    <property type="entry name" value="Phosphoenolpyruvate/pyruvate domain"/>
    <property type="match status" value="1"/>
</dbReference>
<dbReference type="InterPro" id="IPR003018">
    <property type="entry name" value="GAF"/>
</dbReference>
<dbReference type="InterPro" id="IPR036618">
    <property type="entry name" value="PtsI_HPr-bd_sf"/>
</dbReference>
<dbReference type="KEGG" id="hch:HCH_05090"/>
<dbReference type="AlphaFoldDB" id="Q2SC53"/>
<evidence type="ECO:0000256" key="12">
    <source>
        <dbReference type="ARBA" id="ARBA00022777"/>
    </source>
</evidence>
<comment type="similarity">
    <text evidence="4">Belongs to the PEP-utilizing enzyme family.</text>
</comment>
<dbReference type="InterPro" id="IPR006318">
    <property type="entry name" value="PTS_EI-like"/>
</dbReference>
<dbReference type="GO" id="GO:0016301">
    <property type="term" value="F:kinase activity"/>
    <property type="evidence" value="ECO:0007669"/>
    <property type="project" value="UniProtKB-KW"/>
</dbReference>
<keyword evidence="8" id="KW-0762">Sugar transport</keyword>
<gene>
    <name evidence="15" type="primary">ptsP</name>
    <name evidence="15" type="ordered locus">HCH_05090</name>
</gene>
<dbReference type="PRINTS" id="PR01736">
    <property type="entry name" value="PHPHTRNFRASE"/>
</dbReference>
<evidence type="ECO:0000256" key="7">
    <source>
        <dbReference type="ARBA" id="ARBA00022490"/>
    </source>
</evidence>
<dbReference type="InterPro" id="IPR000121">
    <property type="entry name" value="PEP_util_C"/>
</dbReference>
<dbReference type="Gene3D" id="1.10.274.10">
    <property type="entry name" value="PtsI, HPr-binding domain"/>
    <property type="match status" value="1"/>
</dbReference>
<dbReference type="Pfam" id="PF01590">
    <property type="entry name" value="GAF"/>
    <property type="match status" value="1"/>
</dbReference>
<evidence type="ECO:0000313" key="16">
    <source>
        <dbReference type="Proteomes" id="UP000000238"/>
    </source>
</evidence>
<evidence type="ECO:0000256" key="13">
    <source>
        <dbReference type="ARBA" id="ARBA00022842"/>
    </source>
</evidence>
<evidence type="ECO:0000256" key="1">
    <source>
        <dbReference type="ARBA" id="ARBA00000683"/>
    </source>
</evidence>
<dbReference type="Gene3D" id="3.30.450.40">
    <property type="match status" value="1"/>
</dbReference>
<dbReference type="OrthoDB" id="9765468at2"/>
<dbReference type="Proteomes" id="UP000000238">
    <property type="component" value="Chromosome"/>
</dbReference>
<evidence type="ECO:0000313" key="15">
    <source>
        <dbReference type="EMBL" id="ABC31771.1"/>
    </source>
</evidence>
<keyword evidence="9 15" id="KW-0808">Transferase</keyword>
<dbReference type="SUPFAM" id="SSF55781">
    <property type="entry name" value="GAF domain-like"/>
    <property type="match status" value="1"/>
</dbReference>
<proteinExistence type="inferred from homology"/>
<dbReference type="GO" id="GO:0005737">
    <property type="term" value="C:cytoplasm"/>
    <property type="evidence" value="ECO:0007669"/>
    <property type="project" value="UniProtKB-SubCell"/>
</dbReference>